<comment type="caution">
    <text evidence="1">The sequence shown here is derived from an EMBL/GenBank/DDBJ whole genome shotgun (WGS) entry which is preliminary data.</text>
</comment>
<sequence>MIEGIRIELSMFSMEWKEGFEEINFVSRKAVRDGVKPLIGLVKPADEGMGVILNAYDPIIKLRFKKISEKEGKNIKEKIIQILTLCFDYEKGETVGILLFNTGDFVYNPETKEVSLVSCREIGKMPIVYGHGYTKDESNICRFIHWLLSEKEMTQGVDYIPTQLWRNYEDYIFEPEDVFNGIGRALMEQYGPDVGMEKLKEWIGLYASELNPLSYHVEKGEKVFIAGARRYLDYFASTGITGSLPWKFSAFSFLPQINIPSKILPS</sequence>
<proteinExistence type="predicted"/>
<evidence type="ECO:0000313" key="1">
    <source>
        <dbReference type="EMBL" id="GAI03911.1"/>
    </source>
</evidence>
<organism evidence="1">
    <name type="scientific">marine sediment metagenome</name>
    <dbReference type="NCBI Taxonomy" id="412755"/>
    <lineage>
        <taxon>unclassified sequences</taxon>
        <taxon>metagenomes</taxon>
        <taxon>ecological metagenomes</taxon>
    </lineage>
</organism>
<feature type="non-terminal residue" evidence="1">
    <location>
        <position position="266"/>
    </location>
</feature>
<reference evidence="1" key="1">
    <citation type="journal article" date="2014" name="Front. Microbiol.">
        <title>High frequency of phylogenetically diverse reductive dehalogenase-homologous genes in deep subseafloor sedimentary metagenomes.</title>
        <authorList>
            <person name="Kawai M."/>
            <person name="Futagami T."/>
            <person name="Toyoda A."/>
            <person name="Takaki Y."/>
            <person name="Nishi S."/>
            <person name="Hori S."/>
            <person name="Arai W."/>
            <person name="Tsubouchi T."/>
            <person name="Morono Y."/>
            <person name="Uchiyama I."/>
            <person name="Ito T."/>
            <person name="Fujiyama A."/>
            <person name="Inagaki F."/>
            <person name="Takami H."/>
        </authorList>
    </citation>
    <scope>NUCLEOTIDE SEQUENCE</scope>
    <source>
        <strain evidence="1">Expedition CK06-06</strain>
    </source>
</reference>
<dbReference type="EMBL" id="BARV01005814">
    <property type="protein sequence ID" value="GAI03911.1"/>
    <property type="molecule type" value="Genomic_DNA"/>
</dbReference>
<gene>
    <name evidence="1" type="ORF">S06H3_11825</name>
</gene>
<accession>X1LDI3</accession>
<protein>
    <submittedName>
        <fullName evidence="1">Uncharacterized protein</fullName>
    </submittedName>
</protein>
<dbReference type="AlphaFoldDB" id="X1LDI3"/>
<name>X1LDI3_9ZZZZ</name>